<name>A0AA40D576_9PEZI</name>
<proteinExistence type="predicted"/>
<reference evidence="2" key="1">
    <citation type="submission" date="2023-06" db="EMBL/GenBank/DDBJ databases">
        <title>Multi-omics analyses reveal the molecular pathogenesis toolkit of Lasiodiplodia hormozganensis, a cross-kingdom pathogen.</title>
        <authorList>
            <person name="Felix C."/>
            <person name="Meneses R."/>
            <person name="Goncalves M.F.M."/>
            <person name="Tilleman L."/>
            <person name="Duarte A.S."/>
            <person name="Jorrin-Novo J.V."/>
            <person name="Van De Peer Y."/>
            <person name="Deforce D."/>
            <person name="Van Nieuwerburgh F."/>
            <person name="Esteves A.C."/>
            <person name="Alves A."/>
        </authorList>
    </citation>
    <scope>NUCLEOTIDE SEQUENCE</scope>
    <source>
        <strain evidence="2">CBS 339.90</strain>
    </source>
</reference>
<feature type="region of interest" description="Disordered" evidence="1">
    <location>
        <begin position="45"/>
        <end position="76"/>
    </location>
</feature>
<evidence type="ECO:0000313" key="2">
    <source>
        <dbReference type="EMBL" id="KAK0663141.1"/>
    </source>
</evidence>
<dbReference type="Proteomes" id="UP001175001">
    <property type="component" value="Unassembled WGS sequence"/>
</dbReference>
<sequence length="323" mass="36260">MGDDGNLTLAHQLSLSAKDGNPENGIEQRQHVFKFTGGALPWQMAPFKDKVTPNGPSAPDNKTDKGTASKADNETKSAKPRVLFLRLNGPDDDDDDYFFQRTTRRLVGFLQSYAQVDSAFTAGETLEYLNNYKPQAIIVADAALTIRNADDERYIPACGIIMDKIKQFIMDGGNVVFGCNFSDAAFVDFLPFFSTHFDRPWIWQAYKRCVVEYHAAAVEHFPANNFLKTKYNTKNHFLGRVDATEALYKDPQDERLTAVAWAKFGEGHFGWVGDQNKELANDECVFAMCGFSHLHPELDLWYPDTSISLTSRPDGTGFQVSNR</sequence>
<organism evidence="2 3">
    <name type="scientific">Lasiodiplodia hormozganensis</name>
    <dbReference type="NCBI Taxonomy" id="869390"/>
    <lineage>
        <taxon>Eukaryota</taxon>
        <taxon>Fungi</taxon>
        <taxon>Dikarya</taxon>
        <taxon>Ascomycota</taxon>
        <taxon>Pezizomycotina</taxon>
        <taxon>Dothideomycetes</taxon>
        <taxon>Dothideomycetes incertae sedis</taxon>
        <taxon>Botryosphaeriales</taxon>
        <taxon>Botryosphaeriaceae</taxon>
        <taxon>Lasiodiplodia</taxon>
    </lineage>
</organism>
<evidence type="ECO:0000313" key="3">
    <source>
        <dbReference type="Proteomes" id="UP001175001"/>
    </source>
</evidence>
<feature type="compositionally biased region" description="Basic and acidic residues" evidence="1">
    <location>
        <begin position="61"/>
        <end position="76"/>
    </location>
</feature>
<accession>A0AA40D576</accession>
<comment type="caution">
    <text evidence="2">The sequence shown here is derived from an EMBL/GenBank/DDBJ whole genome shotgun (WGS) entry which is preliminary data.</text>
</comment>
<dbReference type="EMBL" id="JAUJDW010000004">
    <property type="protein sequence ID" value="KAK0663141.1"/>
    <property type="molecule type" value="Genomic_DNA"/>
</dbReference>
<dbReference type="AlphaFoldDB" id="A0AA40D576"/>
<gene>
    <name evidence="2" type="ORF">DIS24_g1293</name>
</gene>
<keyword evidence="3" id="KW-1185">Reference proteome</keyword>
<evidence type="ECO:0000256" key="1">
    <source>
        <dbReference type="SAM" id="MobiDB-lite"/>
    </source>
</evidence>
<protein>
    <submittedName>
        <fullName evidence="2">Uncharacterized protein</fullName>
    </submittedName>
</protein>